<keyword evidence="1" id="KW-1015">Disulfide bond</keyword>
<keyword evidence="3" id="KW-0472">Membrane</keyword>
<feature type="chain" id="PRO_5008404311" description="EGF-like domain-containing protein" evidence="4">
    <location>
        <begin position="30"/>
        <end position="342"/>
    </location>
</feature>
<feature type="transmembrane region" description="Helical" evidence="3">
    <location>
        <begin position="164"/>
        <end position="184"/>
    </location>
</feature>
<name>A0A1B0B0K0_9MUSC</name>
<feature type="region of interest" description="Disordered" evidence="2">
    <location>
        <begin position="42"/>
        <end position="64"/>
    </location>
</feature>
<feature type="disulfide bond" evidence="1">
    <location>
        <begin position="132"/>
        <end position="141"/>
    </location>
</feature>
<evidence type="ECO:0000313" key="6">
    <source>
        <dbReference type="EnsemblMetazoa" id="GPPI014860-PA"/>
    </source>
</evidence>
<feature type="signal peptide" evidence="4">
    <location>
        <begin position="1"/>
        <end position="29"/>
    </location>
</feature>
<feature type="domain" description="EGF-like" evidence="5">
    <location>
        <begin position="98"/>
        <end position="142"/>
    </location>
</feature>
<keyword evidence="3" id="KW-0812">Transmembrane</keyword>
<dbReference type="VEuPathDB" id="VectorBase:GPPI014860"/>
<evidence type="ECO:0000256" key="4">
    <source>
        <dbReference type="SAM" id="SignalP"/>
    </source>
</evidence>
<keyword evidence="1" id="KW-0245">EGF-like domain</keyword>
<dbReference type="PROSITE" id="PS01186">
    <property type="entry name" value="EGF_2"/>
    <property type="match status" value="1"/>
</dbReference>
<dbReference type="PANTHER" id="PTHR12332">
    <property type="entry name" value="KEREN-RELATED"/>
    <property type="match status" value="1"/>
</dbReference>
<reference evidence="7" key="1">
    <citation type="submission" date="2015-01" db="EMBL/GenBank/DDBJ databases">
        <authorList>
            <person name="Aksoy S."/>
            <person name="Warren W."/>
            <person name="Wilson R.K."/>
        </authorList>
    </citation>
    <scope>NUCLEOTIDE SEQUENCE [LARGE SCALE GENOMIC DNA]</scope>
    <source>
        <strain evidence="7">IAEA</strain>
    </source>
</reference>
<evidence type="ECO:0000256" key="1">
    <source>
        <dbReference type="PROSITE-ProRule" id="PRU00076"/>
    </source>
</evidence>
<evidence type="ECO:0000256" key="3">
    <source>
        <dbReference type="SAM" id="Phobius"/>
    </source>
</evidence>
<dbReference type="PROSITE" id="PS51257">
    <property type="entry name" value="PROKAR_LIPOPROTEIN"/>
    <property type="match status" value="1"/>
</dbReference>
<evidence type="ECO:0000259" key="5">
    <source>
        <dbReference type="PROSITE" id="PS50026"/>
    </source>
</evidence>
<dbReference type="PANTHER" id="PTHR12332:SF1">
    <property type="entry name" value="KEREN-RELATED"/>
    <property type="match status" value="1"/>
</dbReference>
<dbReference type="Gene3D" id="2.10.25.10">
    <property type="entry name" value="Laminin"/>
    <property type="match status" value="1"/>
</dbReference>
<dbReference type="GO" id="GO:0007173">
    <property type="term" value="P:epidermal growth factor receptor signaling pathway"/>
    <property type="evidence" value="ECO:0007669"/>
    <property type="project" value="InterPro"/>
</dbReference>
<dbReference type="AlphaFoldDB" id="A0A1B0B0K0"/>
<evidence type="ECO:0000256" key="2">
    <source>
        <dbReference type="SAM" id="MobiDB-lite"/>
    </source>
</evidence>
<dbReference type="PROSITE" id="PS50026">
    <property type="entry name" value="EGF_3"/>
    <property type="match status" value="1"/>
</dbReference>
<dbReference type="InterPro" id="IPR043403">
    <property type="entry name" value="Gurken/Spitz"/>
</dbReference>
<evidence type="ECO:0000313" key="7">
    <source>
        <dbReference type="Proteomes" id="UP000092460"/>
    </source>
</evidence>
<dbReference type="STRING" id="67801.A0A1B0B0K0"/>
<protein>
    <recommendedName>
        <fullName evidence="5">EGF-like domain-containing protein</fullName>
    </recommendedName>
</protein>
<dbReference type="SUPFAM" id="SSF57196">
    <property type="entry name" value="EGF/Laminin"/>
    <property type="match status" value="1"/>
</dbReference>
<organism evidence="6 7">
    <name type="scientific">Glossina palpalis gambiensis</name>
    <dbReference type="NCBI Taxonomy" id="67801"/>
    <lineage>
        <taxon>Eukaryota</taxon>
        <taxon>Metazoa</taxon>
        <taxon>Ecdysozoa</taxon>
        <taxon>Arthropoda</taxon>
        <taxon>Hexapoda</taxon>
        <taxon>Insecta</taxon>
        <taxon>Pterygota</taxon>
        <taxon>Neoptera</taxon>
        <taxon>Endopterygota</taxon>
        <taxon>Diptera</taxon>
        <taxon>Brachycera</taxon>
        <taxon>Muscomorpha</taxon>
        <taxon>Hippoboscoidea</taxon>
        <taxon>Glossinidae</taxon>
        <taxon>Glossina</taxon>
    </lineage>
</organism>
<keyword evidence="4" id="KW-0732">Signal</keyword>
<dbReference type="PROSITE" id="PS00022">
    <property type="entry name" value="EGF_1"/>
    <property type="match status" value="1"/>
</dbReference>
<dbReference type="Proteomes" id="UP000092460">
    <property type="component" value="Unassembled WGS sequence"/>
</dbReference>
<dbReference type="EnsemblMetazoa" id="GPPI014860-RA">
    <property type="protein sequence ID" value="GPPI014860-PA"/>
    <property type="gene ID" value="GPPI014860"/>
</dbReference>
<sequence>MFNFKFQLLIICCLFTLLMLMCWPSTILACSSRSVPKPRPFSIAAPTTTKMPPSTTSTTTITSTTTTTSTSTLATISASTTTTTTTTTTTLRPNITFPTFKCSADYHKWYCLNEATCFAVKIGGSIMHNCECAIGFMGPRCEYKELDGSYQPKLPRPILEQASIASGITCILLILLFICLVLYLRYDHKVAVASASKKLIFYDENVYGEAINNCRYCLEKRYCSTLAMENDNKYLLISEEKVEDEKENNSCLHQHIEAFPMVYAENTKCFSTDICDPNIFCNGDNSKTWNVCLKLFSSLDISFKNKIYTEIFNLLYYEKLFRLSNETSIHFQSLEKINQTTV</sequence>
<dbReference type="InterPro" id="IPR000742">
    <property type="entry name" value="EGF"/>
</dbReference>
<dbReference type="EMBL" id="JXJN01006773">
    <property type="status" value="NOT_ANNOTATED_CDS"/>
    <property type="molecule type" value="Genomic_DNA"/>
</dbReference>
<reference evidence="6" key="2">
    <citation type="submission" date="2020-05" db="UniProtKB">
        <authorList>
            <consortium name="EnsemblMetazoa"/>
        </authorList>
    </citation>
    <scope>IDENTIFICATION</scope>
    <source>
        <strain evidence="6">IAEA</strain>
    </source>
</reference>
<proteinExistence type="predicted"/>
<keyword evidence="7" id="KW-1185">Reference proteome</keyword>
<keyword evidence="3" id="KW-1133">Transmembrane helix</keyword>
<dbReference type="GO" id="GO:0048018">
    <property type="term" value="F:receptor ligand activity"/>
    <property type="evidence" value="ECO:0007669"/>
    <property type="project" value="InterPro"/>
</dbReference>
<dbReference type="GO" id="GO:0005154">
    <property type="term" value="F:epidermal growth factor receptor binding"/>
    <property type="evidence" value="ECO:0007669"/>
    <property type="project" value="InterPro"/>
</dbReference>
<comment type="caution">
    <text evidence="1">Lacks conserved residue(s) required for the propagation of feature annotation.</text>
</comment>
<accession>A0A1B0B0K0</accession>
<feature type="compositionally biased region" description="Low complexity" evidence="2">
    <location>
        <begin position="54"/>
        <end position="64"/>
    </location>
</feature>